<dbReference type="InterPro" id="IPR000891">
    <property type="entry name" value="PYR_CT"/>
</dbReference>
<evidence type="ECO:0000313" key="3">
    <source>
        <dbReference type="EMBL" id="MCA9756004.1"/>
    </source>
</evidence>
<sequence length="411" mass="44746">METGTPHPDLIYDWNSELLPPKLAPNRRVELDDETLRDGLQSPSITDPVLGDKLGIVHLMEALGIDACDIGLPGASPKAHETCVAIAKEIGDQRLRIRPNCAVRTTRADIDPLIDISMKVGYPVEAAMFIGSSPIRFYAEGWTLDKVRGMTEDAVSYAVKNGIPVMYVTEDTTRTDPASIKELFQTAIRAGAYRVCIADTVGHANPPGVSALVRFVREVVAETGTDTKIDWHGHSDRGLAIPNAMQAIYEGVDRVHGTGLGIGERCGNTQMDQLLINLRLDGWTDRDLSYLYDYCLAVSKATGIPIPANYPAVGRDAFRTSTGVHAAAIVKAMNRNEPWLVDAVYSGVPANMIGRRQEIEIGFMSGASNVSFYLRQRGIEPTEELVGKILAAAKAKREILSEEEIVSLCGE</sequence>
<dbReference type="InterPro" id="IPR050073">
    <property type="entry name" value="2-IPM_HCS-like"/>
</dbReference>
<keyword evidence="1" id="KW-0464">Manganese</keyword>
<accession>A0A956SE69</accession>
<dbReference type="AlphaFoldDB" id="A0A956SE69"/>
<proteinExistence type="predicted"/>
<reference evidence="3" key="2">
    <citation type="journal article" date="2021" name="Microbiome">
        <title>Successional dynamics and alternative stable states in a saline activated sludge microbial community over 9 years.</title>
        <authorList>
            <person name="Wang Y."/>
            <person name="Ye J."/>
            <person name="Ju F."/>
            <person name="Liu L."/>
            <person name="Boyd J.A."/>
            <person name="Deng Y."/>
            <person name="Parks D.H."/>
            <person name="Jiang X."/>
            <person name="Yin X."/>
            <person name="Woodcroft B.J."/>
            <person name="Tyson G.W."/>
            <person name="Hugenholtz P."/>
            <person name="Polz M.F."/>
            <person name="Zhang T."/>
        </authorList>
    </citation>
    <scope>NUCLEOTIDE SEQUENCE</scope>
    <source>
        <strain evidence="3">HKST-UBA02</strain>
    </source>
</reference>
<evidence type="ECO:0000259" key="2">
    <source>
        <dbReference type="PROSITE" id="PS50991"/>
    </source>
</evidence>
<gene>
    <name evidence="3" type="ORF">KDA27_09400</name>
</gene>
<dbReference type="PANTHER" id="PTHR10277">
    <property type="entry name" value="HOMOCITRATE SYNTHASE-RELATED"/>
    <property type="match status" value="1"/>
</dbReference>
<dbReference type="GO" id="GO:0003852">
    <property type="term" value="F:2-isopropylmalate synthase activity"/>
    <property type="evidence" value="ECO:0007669"/>
    <property type="project" value="TreeGrafter"/>
</dbReference>
<organism evidence="3 4">
    <name type="scientific">Eiseniibacteriota bacterium</name>
    <dbReference type="NCBI Taxonomy" id="2212470"/>
    <lineage>
        <taxon>Bacteria</taxon>
        <taxon>Candidatus Eiseniibacteriota</taxon>
    </lineage>
</organism>
<protein>
    <submittedName>
        <fullName evidence="3">2-isopropylmalate synthase</fullName>
    </submittedName>
</protein>
<dbReference type="PROSITE" id="PS50991">
    <property type="entry name" value="PYR_CT"/>
    <property type="match status" value="1"/>
</dbReference>
<dbReference type="GO" id="GO:0009098">
    <property type="term" value="P:L-leucine biosynthetic process"/>
    <property type="evidence" value="ECO:0007669"/>
    <property type="project" value="TreeGrafter"/>
</dbReference>
<feature type="domain" description="Pyruvate carboxyltransferase" evidence="2">
    <location>
        <begin position="29"/>
        <end position="292"/>
    </location>
</feature>
<dbReference type="InterPro" id="IPR013785">
    <property type="entry name" value="Aldolase_TIM"/>
</dbReference>
<comment type="caution">
    <text evidence="3">The sequence shown here is derived from an EMBL/GenBank/DDBJ whole genome shotgun (WGS) entry which is preliminary data.</text>
</comment>
<dbReference type="PANTHER" id="PTHR10277:SF9">
    <property type="entry name" value="2-ISOPROPYLMALATE SYNTHASE 1, CHLOROPLASTIC-RELATED"/>
    <property type="match status" value="1"/>
</dbReference>
<dbReference type="Proteomes" id="UP000739538">
    <property type="component" value="Unassembled WGS sequence"/>
</dbReference>
<dbReference type="CDD" id="cd03174">
    <property type="entry name" value="DRE_TIM_metallolyase"/>
    <property type="match status" value="1"/>
</dbReference>
<dbReference type="Pfam" id="PF00682">
    <property type="entry name" value="HMGL-like"/>
    <property type="match status" value="1"/>
</dbReference>
<dbReference type="Gene3D" id="3.20.20.70">
    <property type="entry name" value="Aldolase class I"/>
    <property type="match status" value="1"/>
</dbReference>
<evidence type="ECO:0000256" key="1">
    <source>
        <dbReference type="ARBA" id="ARBA00023211"/>
    </source>
</evidence>
<dbReference type="EMBL" id="JAGQHS010000038">
    <property type="protein sequence ID" value="MCA9756004.1"/>
    <property type="molecule type" value="Genomic_DNA"/>
</dbReference>
<name>A0A956SE69_UNCEI</name>
<reference evidence="3" key="1">
    <citation type="submission" date="2020-04" db="EMBL/GenBank/DDBJ databases">
        <authorList>
            <person name="Zhang T."/>
        </authorList>
    </citation>
    <scope>NUCLEOTIDE SEQUENCE</scope>
    <source>
        <strain evidence="3">HKST-UBA02</strain>
    </source>
</reference>
<dbReference type="SUPFAM" id="SSF51569">
    <property type="entry name" value="Aldolase"/>
    <property type="match status" value="1"/>
</dbReference>
<evidence type="ECO:0000313" key="4">
    <source>
        <dbReference type="Proteomes" id="UP000739538"/>
    </source>
</evidence>